<dbReference type="InterPro" id="IPR003439">
    <property type="entry name" value="ABC_transporter-like_ATP-bd"/>
</dbReference>
<dbReference type="AlphaFoldDB" id="A0A6G4WC28"/>
<proteinExistence type="predicted"/>
<dbReference type="Gene3D" id="3.40.50.300">
    <property type="entry name" value="P-loop containing nucleotide triphosphate hydrolases"/>
    <property type="match status" value="1"/>
</dbReference>
<dbReference type="InterPro" id="IPR050107">
    <property type="entry name" value="ABC_carbohydrate_import_ATPase"/>
</dbReference>
<evidence type="ECO:0000313" key="5">
    <source>
        <dbReference type="Proteomes" id="UP001642900"/>
    </source>
</evidence>
<dbReference type="InterPro" id="IPR003593">
    <property type="entry name" value="AAA+_ATPase"/>
</dbReference>
<dbReference type="Proteomes" id="UP001642900">
    <property type="component" value="Unassembled WGS sequence"/>
</dbReference>
<dbReference type="PANTHER" id="PTHR43790:SF8">
    <property type="entry name" value="SUGAR ABC TRANSPORTER ATP-BINDING PROTEIN"/>
    <property type="match status" value="1"/>
</dbReference>
<dbReference type="EMBL" id="JAAKZF010000016">
    <property type="protein sequence ID" value="NGO52321.1"/>
    <property type="molecule type" value="Genomic_DNA"/>
</dbReference>
<organism evidence="4 5">
    <name type="scientific">Allomesorhizobium camelthorni</name>
    <dbReference type="NCBI Taxonomy" id="475069"/>
    <lineage>
        <taxon>Bacteria</taxon>
        <taxon>Pseudomonadati</taxon>
        <taxon>Pseudomonadota</taxon>
        <taxon>Alphaproteobacteria</taxon>
        <taxon>Hyphomicrobiales</taxon>
        <taxon>Phyllobacteriaceae</taxon>
        <taxon>Allomesorhizobium</taxon>
    </lineage>
</organism>
<evidence type="ECO:0000256" key="2">
    <source>
        <dbReference type="ARBA" id="ARBA00022840"/>
    </source>
</evidence>
<dbReference type="PANTHER" id="PTHR43790">
    <property type="entry name" value="CARBOHYDRATE TRANSPORT ATP-BINDING PROTEIN MG119-RELATED"/>
    <property type="match status" value="1"/>
</dbReference>
<evidence type="ECO:0000259" key="3">
    <source>
        <dbReference type="PROSITE" id="PS50893"/>
    </source>
</evidence>
<feature type="domain" description="ABC transporter" evidence="3">
    <location>
        <begin position="6"/>
        <end position="249"/>
    </location>
</feature>
<keyword evidence="1" id="KW-0547">Nucleotide-binding</keyword>
<reference evidence="4 5" key="1">
    <citation type="submission" date="2020-02" db="EMBL/GenBank/DDBJ databases">
        <title>Genome sequence of strain CCNWXJ40-4.</title>
        <authorList>
            <person name="Gao J."/>
            <person name="Sun J."/>
        </authorList>
    </citation>
    <scope>NUCLEOTIDE SEQUENCE [LARGE SCALE GENOMIC DNA]</scope>
    <source>
        <strain evidence="4 5">CCNWXJ 40-4</strain>
    </source>
</reference>
<evidence type="ECO:0000256" key="1">
    <source>
        <dbReference type="ARBA" id="ARBA00022741"/>
    </source>
</evidence>
<dbReference type="SMART" id="SM00382">
    <property type="entry name" value="AAA"/>
    <property type="match status" value="1"/>
</dbReference>
<keyword evidence="5" id="KW-1185">Reference proteome</keyword>
<dbReference type="CDD" id="cd03216">
    <property type="entry name" value="ABC_Carb_Monos_I"/>
    <property type="match status" value="1"/>
</dbReference>
<dbReference type="RefSeq" id="WP_165028604.1">
    <property type="nucleotide sequence ID" value="NZ_JAAKZF010000016.1"/>
</dbReference>
<name>A0A6G4WC28_9HYPH</name>
<comment type="caution">
    <text evidence="4">The sequence shown here is derived from an EMBL/GenBank/DDBJ whole genome shotgun (WGS) entry which is preliminary data.</text>
</comment>
<dbReference type="Pfam" id="PF00005">
    <property type="entry name" value="ABC_tran"/>
    <property type="match status" value="1"/>
</dbReference>
<dbReference type="InterPro" id="IPR027417">
    <property type="entry name" value="P-loop_NTPase"/>
</dbReference>
<protein>
    <submittedName>
        <fullName evidence="4">Sugar ABC transporter ATP-binding protein</fullName>
    </submittedName>
</protein>
<evidence type="ECO:0000313" key="4">
    <source>
        <dbReference type="EMBL" id="NGO52321.1"/>
    </source>
</evidence>
<dbReference type="GO" id="GO:0016887">
    <property type="term" value="F:ATP hydrolysis activity"/>
    <property type="evidence" value="ECO:0007669"/>
    <property type="project" value="InterPro"/>
</dbReference>
<accession>A0A6G4WC28</accession>
<dbReference type="SUPFAM" id="SSF52540">
    <property type="entry name" value="P-loop containing nucleoside triphosphate hydrolases"/>
    <property type="match status" value="1"/>
</dbReference>
<keyword evidence="2 4" id="KW-0067">ATP-binding</keyword>
<sequence length="260" mass="28181">MTAEVLRLERVRKSFGSVNALRSASLTLREGEVVALLGDNGAGKSTLIKAISGVHTVDGGDIYVRGEKASIRSARDAIDLGIETIHQDTSLAPDLSIARNLFLGREPVKLPFLGVFAPLDFPELRRAASALLRRVGISKKLDADAPVDTLSGGERQSIAISRAMQFAAKVIILDEPTNNLGVEETHGVLRFVKEVRDAGHTVLFITHNIHHVFQVADRIVVMRRGEIVAERAVEDTDLLTVESLIMGVDVSTLVKEAKAH</sequence>
<dbReference type="GO" id="GO:0005524">
    <property type="term" value="F:ATP binding"/>
    <property type="evidence" value="ECO:0007669"/>
    <property type="project" value="UniProtKB-KW"/>
</dbReference>
<gene>
    <name evidence="4" type="ORF">G6N73_14230</name>
</gene>
<dbReference type="PROSITE" id="PS50893">
    <property type="entry name" value="ABC_TRANSPORTER_2"/>
    <property type="match status" value="1"/>
</dbReference>